<dbReference type="Proteomes" id="UP001281447">
    <property type="component" value="Unassembled WGS sequence"/>
</dbReference>
<comment type="caution">
    <text evidence="3">The sequence shown here is derived from an EMBL/GenBank/DDBJ whole genome shotgun (WGS) entry which is preliminary data.</text>
</comment>
<gene>
    <name evidence="3" type="ORF">RWE15_12420</name>
</gene>
<dbReference type="RefSeq" id="WP_390355865.1">
    <property type="nucleotide sequence ID" value="NZ_JBHUIZ010000012.1"/>
</dbReference>
<dbReference type="Gene3D" id="3.10.129.10">
    <property type="entry name" value="Hotdog Thioesterase"/>
    <property type="match status" value="1"/>
</dbReference>
<dbReference type="SUPFAM" id="SSF54637">
    <property type="entry name" value="Thioesterase/thiol ester dehydrase-isomerase"/>
    <property type="match status" value="1"/>
</dbReference>
<dbReference type="PIRSF" id="PIRSF003230">
    <property type="entry name" value="YbgC"/>
    <property type="match status" value="1"/>
</dbReference>
<dbReference type="EMBL" id="JAWDIP010000003">
    <property type="protein sequence ID" value="MDY0395075.1"/>
    <property type="molecule type" value="Genomic_DNA"/>
</dbReference>
<dbReference type="GO" id="GO:0016787">
    <property type="term" value="F:hydrolase activity"/>
    <property type="evidence" value="ECO:0007669"/>
    <property type="project" value="UniProtKB-KW"/>
</dbReference>
<organism evidence="3 4">
    <name type="scientific">Tigheibacillus halophilus</name>
    <dbReference type="NCBI Taxonomy" id="361280"/>
    <lineage>
        <taxon>Bacteria</taxon>
        <taxon>Bacillati</taxon>
        <taxon>Bacillota</taxon>
        <taxon>Bacilli</taxon>
        <taxon>Bacillales</taxon>
        <taxon>Bacillaceae</taxon>
        <taxon>Tigheibacillus</taxon>
    </lineage>
</organism>
<name>A0ABU5C6W4_9BACI</name>
<keyword evidence="4" id="KW-1185">Reference proteome</keyword>
<dbReference type="Pfam" id="PF13279">
    <property type="entry name" value="4HBT_2"/>
    <property type="match status" value="1"/>
</dbReference>
<evidence type="ECO:0000256" key="2">
    <source>
        <dbReference type="ARBA" id="ARBA00022801"/>
    </source>
</evidence>
<protein>
    <submittedName>
        <fullName evidence="3">Acyl-CoA thioesterase</fullName>
        <ecNumber evidence="3">3.1.2.-</ecNumber>
    </submittedName>
</protein>
<accession>A0ABU5C6W4</accession>
<dbReference type="InterPro" id="IPR029069">
    <property type="entry name" value="HotDog_dom_sf"/>
</dbReference>
<evidence type="ECO:0000313" key="4">
    <source>
        <dbReference type="Proteomes" id="UP001281447"/>
    </source>
</evidence>
<dbReference type="PANTHER" id="PTHR31793">
    <property type="entry name" value="4-HYDROXYBENZOYL-COA THIOESTERASE FAMILY MEMBER"/>
    <property type="match status" value="1"/>
</dbReference>
<comment type="similarity">
    <text evidence="1">Belongs to the 4-hydroxybenzoyl-CoA thioesterase family.</text>
</comment>
<reference evidence="3 4" key="1">
    <citation type="submission" date="2023-10" db="EMBL/GenBank/DDBJ databases">
        <title>Virgibacillus halophilus 5B73C genome.</title>
        <authorList>
            <person name="Miliotis G."/>
            <person name="Sengupta P."/>
            <person name="Hameed A."/>
            <person name="Chuvochina M."/>
            <person name="Mcdonagh F."/>
            <person name="Simpson A.C."/>
            <person name="Singh N.K."/>
            <person name="Rekha P.D."/>
            <person name="Raman K."/>
            <person name="Hugenholtz P."/>
            <person name="Venkateswaran K."/>
        </authorList>
    </citation>
    <scope>NUCLEOTIDE SEQUENCE [LARGE SCALE GENOMIC DNA]</scope>
    <source>
        <strain evidence="3 4">5B73C</strain>
    </source>
</reference>
<dbReference type="EC" id="3.1.2.-" evidence="3"/>
<proteinExistence type="inferred from homology"/>
<dbReference type="InterPro" id="IPR006684">
    <property type="entry name" value="YbgC/YbaW"/>
</dbReference>
<dbReference type="InterPro" id="IPR050563">
    <property type="entry name" value="4-hydroxybenzoyl-CoA_TE"/>
</dbReference>
<keyword evidence="2 3" id="KW-0378">Hydrolase</keyword>
<sequence>MADVNFHDQMGMIVKWGDCDAAGISYYAKNFEWFTDARMQLLHQYGFPYMETFQEQGISLVCLKADCHYKKMIRPLEHITVHTRLSVLKRSRMVFDYQVTKENGELAAEGMTSHAYVDDNGKPFDVKKRFPSLWEKMNHTFSSIK</sequence>
<evidence type="ECO:0000313" key="3">
    <source>
        <dbReference type="EMBL" id="MDY0395075.1"/>
    </source>
</evidence>
<evidence type="ECO:0000256" key="1">
    <source>
        <dbReference type="ARBA" id="ARBA00005953"/>
    </source>
</evidence>
<dbReference type="CDD" id="cd00586">
    <property type="entry name" value="4HBT"/>
    <property type="match status" value="1"/>
</dbReference>
<dbReference type="PANTHER" id="PTHR31793:SF27">
    <property type="entry name" value="NOVEL THIOESTERASE SUPERFAMILY DOMAIN AND SAPOSIN A-TYPE DOMAIN CONTAINING PROTEIN (0610012H03RIK)"/>
    <property type="match status" value="1"/>
</dbReference>